<evidence type="ECO:0000313" key="4">
    <source>
        <dbReference type="Ensembl" id="ENSCMIP00000027213.1"/>
    </source>
</evidence>
<protein>
    <recommendedName>
        <fullName evidence="3">Scaffolding anchor of CK1 domain-containing protein</fullName>
    </recommendedName>
</protein>
<dbReference type="PANTHER" id="PTHR16181:SF29">
    <property type="entry name" value="PROTEIN FAM83A-RELATED"/>
    <property type="match status" value="1"/>
</dbReference>
<dbReference type="Ensembl" id="ENSCMIT00000027648.1">
    <property type="protein sequence ID" value="ENSCMIP00000027213.1"/>
    <property type="gene ID" value="ENSCMIG00000011847.1"/>
</dbReference>
<gene>
    <name evidence="4" type="primary">fam83fa</name>
</gene>
<accession>A0A4W3IKT1</accession>
<dbReference type="InterPro" id="IPR012461">
    <property type="entry name" value="SACK1"/>
</dbReference>
<dbReference type="PANTHER" id="PTHR16181">
    <property type="entry name" value="PROTEIN FAM83A-RELATED"/>
    <property type="match status" value="1"/>
</dbReference>
<evidence type="ECO:0000259" key="3">
    <source>
        <dbReference type="Pfam" id="PF07894"/>
    </source>
</evidence>
<evidence type="ECO:0000256" key="1">
    <source>
        <dbReference type="ARBA" id="ARBA00006937"/>
    </source>
</evidence>
<sequence length="294" mass="33497">MLDLGWLDSVAYRGVTRVAVHTHPPKYGEPFIKEIIRNLIQGASKMIALVMDDLTDVNIFQDLLEASYKRLIPVYIILQHSSLDGFLHMCCSLQVRSISGLGLGLSSGQVRGDLAHKFIFVDGDKVVSGSYSYTWSYWRLHRCVVTMLTGQAVESFDTLFRELYADSAPVDLHVRLGIQKGFSHFQALPRASNSPPHSDHLKRKLYNPKYQLVISNRSSSTGELGPGGLELKPENSVLTRERRGSTLTRSKKETDDEEKRNQTIMDWLQRYDVKGLEEDRNFRLRRGREGIERE</sequence>
<feature type="region of interest" description="Disordered" evidence="2">
    <location>
        <begin position="218"/>
        <end position="263"/>
    </location>
</feature>
<feature type="domain" description="Scaffolding anchor of CK1" evidence="3">
    <location>
        <begin position="2"/>
        <end position="169"/>
    </location>
</feature>
<dbReference type="GeneTree" id="ENSGT00940000160998"/>
<reference evidence="4" key="5">
    <citation type="submission" date="2025-09" db="UniProtKB">
        <authorList>
            <consortium name="Ensembl"/>
        </authorList>
    </citation>
    <scope>IDENTIFICATION</scope>
</reference>
<keyword evidence="5" id="KW-1185">Reference proteome</keyword>
<dbReference type="SUPFAM" id="SSF56024">
    <property type="entry name" value="Phospholipase D/nuclease"/>
    <property type="match status" value="1"/>
</dbReference>
<reference evidence="5" key="3">
    <citation type="journal article" date="2014" name="Nature">
        <title>Elephant shark genome provides unique insights into gnathostome evolution.</title>
        <authorList>
            <consortium name="International Elephant Shark Genome Sequencing Consortium"/>
            <person name="Venkatesh B."/>
            <person name="Lee A.P."/>
            <person name="Ravi V."/>
            <person name="Maurya A.K."/>
            <person name="Lian M.M."/>
            <person name="Swann J.B."/>
            <person name="Ohta Y."/>
            <person name="Flajnik M.F."/>
            <person name="Sutoh Y."/>
            <person name="Kasahara M."/>
            <person name="Hoon S."/>
            <person name="Gangu V."/>
            <person name="Roy S.W."/>
            <person name="Irimia M."/>
            <person name="Korzh V."/>
            <person name="Kondrychyn I."/>
            <person name="Lim Z.W."/>
            <person name="Tay B.H."/>
            <person name="Tohari S."/>
            <person name="Kong K.W."/>
            <person name="Ho S."/>
            <person name="Lorente-Galdos B."/>
            <person name="Quilez J."/>
            <person name="Marques-Bonet T."/>
            <person name="Raney B.J."/>
            <person name="Ingham P.W."/>
            <person name="Tay A."/>
            <person name="Hillier L.W."/>
            <person name="Minx P."/>
            <person name="Boehm T."/>
            <person name="Wilson R.K."/>
            <person name="Brenner S."/>
            <person name="Warren W.C."/>
        </authorList>
    </citation>
    <scope>NUCLEOTIDE SEQUENCE [LARGE SCALE GENOMIC DNA]</scope>
</reference>
<evidence type="ECO:0000256" key="2">
    <source>
        <dbReference type="SAM" id="MobiDB-lite"/>
    </source>
</evidence>
<reference evidence="5" key="1">
    <citation type="journal article" date="2006" name="Science">
        <title>Ancient noncoding elements conserved in the human genome.</title>
        <authorList>
            <person name="Venkatesh B."/>
            <person name="Kirkness E.F."/>
            <person name="Loh Y.H."/>
            <person name="Halpern A.L."/>
            <person name="Lee A.P."/>
            <person name="Johnson J."/>
            <person name="Dandona N."/>
            <person name="Viswanathan L.D."/>
            <person name="Tay A."/>
            <person name="Venter J.C."/>
            <person name="Strausberg R.L."/>
            <person name="Brenner S."/>
        </authorList>
    </citation>
    <scope>NUCLEOTIDE SEQUENCE [LARGE SCALE GENOMIC DNA]</scope>
</reference>
<name>A0A4W3IKT1_CALMI</name>
<proteinExistence type="inferred from homology"/>
<dbReference type="AlphaFoldDB" id="A0A4W3IKT1"/>
<dbReference type="GO" id="GO:0019901">
    <property type="term" value="F:protein kinase binding"/>
    <property type="evidence" value="ECO:0007669"/>
    <property type="project" value="TreeGrafter"/>
</dbReference>
<dbReference type="Pfam" id="PF07894">
    <property type="entry name" value="SACK1"/>
    <property type="match status" value="1"/>
</dbReference>
<dbReference type="Gene3D" id="3.30.870.10">
    <property type="entry name" value="Endonuclease Chain A"/>
    <property type="match status" value="1"/>
</dbReference>
<comment type="similarity">
    <text evidence="1">Belongs to the FAM83 family.</text>
</comment>
<evidence type="ECO:0000313" key="5">
    <source>
        <dbReference type="Proteomes" id="UP000314986"/>
    </source>
</evidence>
<feature type="compositionally biased region" description="Basic and acidic residues" evidence="2">
    <location>
        <begin position="239"/>
        <end position="261"/>
    </location>
</feature>
<dbReference type="InterPro" id="IPR050944">
    <property type="entry name" value="FAM83"/>
</dbReference>
<organism evidence="4 5">
    <name type="scientific">Callorhinchus milii</name>
    <name type="common">Ghost shark</name>
    <dbReference type="NCBI Taxonomy" id="7868"/>
    <lineage>
        <taxon>Eukaryota</taxon>
        <taxon>Metazoa</taxon>
        <taxon>Chordata</taxon>
        <taxon>Craniata</taxon>
        <taxon>Vertebrata</taxon>
        <taxon>Chondrichthyes</taxon>
        <taxon>Holocephali</taxon>
        <taxon>Chimaeriformes</taxon>
        <taxon>Callorhinchidae</taxon>
        <taxon>Callorhinchus</taxon>
    </lineage>
</organism>
<reference evidence="5" key="2">
    <citation type="journal article" date="2007" name="PLoS Biol.">
        <title>Survey sequencing and comparative analysis of the elephant shark (Callorhinchus milii) genome.</title>
        <authorList>
            <person name="Venkatesh B."/>
            <person name="Kirkness E.F."/>
            <person name="Loh Y.H."/>
            <person name="Halpern A.L."/>
            <person name="Lee A.P."/>
            <person name="Johnson J."/>
            <person name="Dandona N."/>
            <person name="Viswanathan L.D."/>
            <person name="Tay A."/>
            <person name="Venter J.C."/>
            <person name="Strausberg R.L."/>
            <person name="Brenner S."/>
        </authorList>
    </citation>
    <scope>NUCLEOTIDE SEQUENCE [LARGE SCALE GENOMIC DNA]</scope>
</reference>
<reference evidence="4" key="4">
    <citation type="submission" date="2025-08" db="UniProtKB">
        <authorList>
            <consortium name="Ensembl"/>
        </authorList>
    </citation>
    <scope>IDENTIFICATION</scope>
</reference>
<dbReference type="GO" id="GO:0007165">
    <property type="term" value="P:signal transduction"/>
    <property type="evidence" value="ECO:0007669"/>
    <property type="project" value="TreeGrafter"/>
</dbReference>
<dbReference type="Proteomes" id="UP000314986">
    <property type="component" value="Unassembled WGS sequence"/>
</dbReference>